<dbReference type="PATRIC" id="fig|869279.4.peg.1829"/>
<gene>
    <name evidence="1" type="ORF">SE15_11060</name>
</gene>
<dbReference type="Proteomes" id="UP000050544">
    <property type="component" value="Unassembled WGS sequence"/>
</dbReference>
<proteinExistence type="predicted"/>
<dbReference type="STRING" id="869279.SE15_11060"/>
<evidence type="ECO:0000313" key="2">
    <source>
        <dbReference type="Proteomes" id="UP000050544"/>
    </source>
</evidence>
<comment type="caution">
    <text evidence="1">The sequence shown here is derived from an EMBL/GenBank/DDBJ whole genome shotgun (WGS) entry which is preliminary data.</text>
</comment>
<dbReference type="OrthoDB" id="597445at2"/>
<organism evidence="1 2">
    <name type="scientific">Thermanaerothrix daxensis</name>
    <dbReference type="NCBI Taxonomy" id="869279"/>
    <lineage>
        <taxon>Bacteria</taxon>
        <taxon>Bacillati</taxon>
        <taxon>Chloroflexota</taxon>
        <taxon>Anaerolineae</taxon>
        <taxon>Anaerolineales</taxon>
        <taxon>Anaerolineaceae</taxon>
        <taxon>Thermanaerothrix</taxon>
    </lineage>
</organism>
<dbReference type="RefSeq" id="WP_054522158.1">
    <property type="nucleotide sequence ID" value="NZ_LGKO01000005.1"/>
</dbReference>
<sequence>MILVNFSHPLSAEQIHQLEILTGQTVERIIEVHSQIEPDQPLGPQVTAMVDRAGLTMEEWQNAPILINPPALNFSAVVLIAELHGRMGYFPACVRLRPVNGSIPPRFEVAEVLNLQSQRDSARRRRG</sequence>
<dbReference type="NCBIfam" id="NF040560">
    <property type="entry name" value="CAS_Csx15"/>
    <property type="match status" value="1"/>
</dbReference>
<dbReference type="CDD" id="cd09766">
    <property type="entry name" value="Csx15_I-U"/>
    <property type="match status" value="1"/>
</dbReference>
<dbReference type="AlphaFoldDB" id="A0A0P6Y0Y0"/>
<dbReference type="EMBL" id="LGKO01000005">
    <property type="protein sequence ID" value="KPL82633.1"/>
    <property type="molecule type" value="Genomic_DNA"/>
</dbReference>
<accession>A0A0P6Y0Y0</accession>
<keyword evidence="2" id="KW-1185">Reference proteome</keyword>
<reference evidence="1 2" key="1">
    <citation type="submission" date="2015-07" db="EMBL/GenBank/DDBJ databases">
        <title>Whole genome sequence of Thermanaerothrix daxensis DSM 23592.</title>
        <authorList>
            <person name="Hemp J."/>
            <person name="Ward L.M."/>
            <person name="Pace L.A."/>
            <person name="Fischer W.W."/>
        </authorList>
    </citation>
    <scope>NUCLEOTIDE SEQUENCE [LARGE SCALE GENOMIC DNA]</scope>
    <source>
        <strain evidence="1 2">GNS-1</strain>
    </source>
</reference>
<protein>
    <submittedName>
        <fullName evidence="1">Uncharacterized protein</fullName>
    </submittedName>
</protein>
<evidence type="ECO:0000313" key="1">
    <source>
        <dbReference type="EMBL" id="KPL82633.1"/>
    </source>
</evidence>
<name>A0A0P6Y0Y0_9CHLR</name>